<dbReference type="InterPro" id="IPR010994">
    <property type="entry name" value="RuvA_2-like"/>
</dbReference>
<feature type="domain" description="Helix-hairpin-helix DNA-binding motif class 1" evidence="7">
    <location>
        <begin position="108"/>
        <end position="127"/>
    </location>
</feature>
<dbReference type="AlphaFoldDB" id="A0A4P7W5F8"/>
<accession>A0A4P7W5F8</accession>
<dbReference type="InterPro" id="IPR012340">
    <property type="entry name" value="NA-bd_OB-fold"/>
</dbReference>
<dbReference type="GO" id="GO:0006281">
    <property type="term" value="P:DNA repair"/>
    <property type="evidence" value="ECO:0007669"/>
    <property type="project" value="UniProtKB-UniRule"/>
</dbReference>
<comment type="similarity">
    <text evidence="6">Belongs to the RuvA family.</text>
</comment>
<dbReference type="Gene3D" id="2.40.50.140">
    <property type="entry name" value="Nucleic acid-binding proteins"/>
    <property type="match status" value="1"/>
</dbReference>
<dbReference type="InterPro" id="IPR011114">
    <property type="entry name" value="RuvA_C"/>
</dbReference>
<dbReference type="InterPro" id="IPR003583">
    <property type="entry name" value="Hlx-hairpin-Hlx_DNA-bd_motif"/>
</dbReference>
<dbReference type="Gene3D" id="1.10.150.20">
    <property type="entry name" value="5' to 3' exonuclease, C-terminal subdomain"/>
    <property type="match status" value="1"/>
</dbReference>
<dbReference type="Pfam" id="PF07499">
    <property type="entry name" value="RuvA_C"/>
    <property type="match status" value="1"/>
</dbReference>
<evidence type="ECO:0000256" key="1">
    <source>
        <dbReference type="ARBA" id="ARBA00022490"/>
    </source>
</evidence>
<evidence type="ECO:0000313" key="8">
    <source>
        <dbReference type="EMBL" id="QCD43233.1"/>
    </source>
</evidence>
<evidence type="ECO:0000256" key="5">
    <source>
        <dbReference type="ARBA" id="ARBA00023204"/>
    </source>
</evidence>
<dbReference type="GO" id="GO:0009378">
    <property type="term" value="F:four-way junction helicase activity"/>
    <property type="evidence" value="ECO:0007669"/>
    <property type="project" value="InterPro"/>
</dbReference>
<organism evidence="8 9">
    <name type="scientific">Duncaniella dubosii</name>
    <dbReference type="NCBI Taxonomy" id="2518971"/>
    <lineage>
        <taxon>Bacteria</taxon>
        <taxon>Pseudomonadati</taxon>
        <taxon>Bacteroidota</taxon>
        <taxon>Bacteroidia</taxon>
        <taxon>Bacteroidales</taxon>
        <taxon>Muribaculaceae</taxon>
        <taxon>Duncaniella</taxon>
    </lineage>
</organism>
<proteinExistence type="inferred from homology"/>
<dbReference type="NCBIfam" id="TIGR00084">
    <property type="entry name" value="ruvA"/>
    <property type="match status" value="1"/>
</dbReference>
<dbReference type="Pfam" id="PF01330">
    <property type="entry name" value="RuvA_N"/>
    <property type="match status" value="1"/>
</dbReference>
<dbReference type="SMART" id="SM00278">
    <property type="entry name" value="HhH1"/>
    <property type="match status" value="2"/>
</dbReference>
<dbReference type="KEGG" id="ddb:E7747_13660"/>
<dbReference type="InterPro" id="IPR013849">
    <property type="entry name" value="DNA_helicase_Holl-junc_RuvA_I"/>
</dbReference>
<evidence type="ECO:0000256" key="3">
    <source>
        <dbReference type="ARBA" id="ARBA00023125"/>
    </source>
</evidence>
<comment type="caution">
    <text evidence="6">Lacks conserved residue(s) required for the propagation of feature annotation.</text>
</comment>
<feature type="region of interest" description="Domain III" evidence="6">
    <location>
        <begin position="148"/>
        <end position="197"/>
    </location>
</feature>
<keyword evidence="9" id="KW-1185">Reference proteome</keyword>
<keyword evidence="3 6" id="KW-0238">DNA-binding</keyword>
<dbReference type="SUPFAM" id="SSF46929">
    <property type="entry name" value="DNA helicase RuvA subunit, C-terminal domain"/>
    <property type="match status" value="1"/>
</dbReference>
<dbReference type="SUPFAM" id="SSF47781">
    <property type="entry name" value="RuvA domain 2-like"/>
    <property type="match status" value="1"/>
</dbReference>
<dbReference type="InterPro" id="IPR000085">
    <property type="entry name" value="RuvA"/>
</dbReference>
<evidence type="ECO:0000256" key="4">
    <source>
        <dbReference type="ARBA" id="ARBA00023172"/>
    </source>
</evidence>
<feature type="domain" description="Helix-hairpin-helix DNA-binding motif class 1" evidence="7">
    <location>
        <begin position="73"/>
        <end position="92"/>
    </location>
</feature>
<reference evidence="9" key="1">
    <citation type="submission" date="2019-02" db="EMBL/GenBank/DDBJ databases">
        <title>Isolation and identification of novel species under the genus Muribaculum.</title>
        <authorList>
            <person name="Miyake S."/>
            <person name="Ding Y."/>
            <person name="Low A."/>
            <person name="Soh M."/>
            <person name="Seedorf H."/>
        </authorList>
    </citation>
    <scope>NUCLEOTIDE SEQUENCE [LARGE SCALE GENOMIC DNA]</scope>
    <source>
        <strain evidence="9">H5</strain>
    </source>
</reference>
<dbReference type="GO" id="GO:0005737">
    <property type="term" value="C:cytoplasm"/>
    <property type="evidence" value="ECO:0007669"/>
    <property type="project" value="UniProtKB-SubCell"/>
</dbReference>
<dbReference type="GO" id="GO:0000400">
    <property type="term" value="F:four-way junction DNA binding"/>
    <property type="evidence" value="ECO:0007669"/>
    <property type="project" value="UniProtKB-UniRule"/>
</dbReference>
<name>A0A4P7W5F8_9BACT</name>
<dbReference type="HAMAP" id="MF_00031">
    <property type="entry name" value="DNA_HJ_migration_RuvA"/>
    <property type="match status" value="1"/>
</dbReference>
<dbReference type="Proteomes" id="UP000297149">
    <property type="component" value="Chromosome"/>
</dbReference>
<keyword evidence="5 6" id="KW-0234">DNA repair</keyword>
<sequence>MIEYIKGVATELTPTYAVIEAGQIGYLMNISLPTFEEIQRTSGELKMLVHEVIREDAHVLYGFVTTEERDMFRLLIGVSGVGPGTAILILSSIPVRDLQTVISSGDHSMLKNVKGIGVKTAQRIIVDLKDKIKPTDGTLSLQSDAFNSYSDVYDEALAALTALGFVRQQSQKVLKRIFDADPAIKVETAIKKALSMM</sequence>
<dbReference type="GO" id="GO:0006310">
    <property type="term" value="P:DNA recombination"/>
    <property type="evidence" value="ECO:0007669"/>
    <property type="project" value="UniProtKB-UniRule"/>
</dbReference>
<keyword evidence="1 6" id="KW-0963">Cytoplasm</keyword>
<comment type="domain">
    <text evidence="6">Has three domains with a flexible linker between the domains II and III and assumes an 'L' shape. Domain III is highly mobile and contacts RuvB.</text>
</comment>
<evidence type="ECO:0000256" key="6">
    <source>
        <dbReference type="HAMAP-Rule" id="MF_00031"/>
    </source>
</evidence>
<dbReference type="GO" id="GO:0005524">
    <property type="term" value="F:ATP binding"/>
    <property type="evidence" value="ECO:0007669"/>
    <property type="project" value="InterPro"/>
</dbReference>
<dbReference type="SUPFAM" id="SSF50249">
    <property type="entry name" value="Nucleic acid-binding proteins"/>
    <property type="match status" value="1"/>
</dbReference>
<dbReference type="InterPro" id="IPR036267">
    <property type="entry name" value="RuvA_C_sf"/>
</dbReference>
<dbReference type="EMBL" id="CP039396">
    <property type="protein sequence ID" value="QCD43233.1"/>
    <property type="molecule type" value="Genomic_DNA"/>
</dbReference>
<gene>
    <name evidence="6 8" type="primary">ruvA</name>
    <name evidence="8" type="ORF">E7747_13660</name>
</gene>
<protein>
    <recommendedName>
        <fullName evidence="6">Holliday junction branch migration complex subunit RuvA</fullName>
    </recommendedName>
</protein>
<dbReference type="Pfam" id="PF14520">
    <property type="entry name" value="HHH_5"/>
    <property type="match status" value="1"/>
</dbReference>
<comment type="subunit">
    <text evidence="6">Homotetramer. Forms an RuvA(8)-RuvB(12)-Holliday junction (HJ) complex. HJ DNA is sandwiched between 2 RuvA tetramers; dsDNA enters through RuvA and exits via RuvB. An RuvB hexamer assembles on each DNA strand where it exits the tetramer. Each RuvB hexamer is contacted by two RuvA subunits (via domain III) on 2 adjacent RuvB subunits; this complex drives branch migration. In the full resolvosome a probable DNA-RuvA(4)-RuvB(12)-RuvC(2) complex forms which resolves the HJ.</text>
</comment>
<comment type="function">
    <text evidence="6">The RuvA-RuvB-RuvC complex processes Holliday junction (HJ) DNA during genetic recombination and DNA repair, while the RuvA-RuvB complex plays an important role in the rescue of blocked DNA replication forks via replication fork reversal (RFR). RuvA specifically binds to HJ cruciform DNA, conferring on it an open structure. The RuvB hexamer acts as an ATP-dependent pump, pulling dsDNA into and through the RuvAB complex. HJ branch migration allows RuvC to scan DNA until it finds its consensus sequence, where it cleaves and resolves the cruciform DNA.</text>
</comment>
<evidence type="ECO:0000256" key="2">
    <source>
        <dbReference type="ARBA" id="ARBA00022763"/>
    </source>
</evidence>
<evidence type="ECO:0000259" key="7">
    <source>
        <dbReference type="SMART" id="SM00278"/>
    </source>
</evidence>
<keyword evidence="4 6" id="KW-0233">DNA recombination</keyword>
<dbReference type="RefSeq" id="WP_123614425.1">
    <property type="nucleotide sequence ID" value="NZ_CAXHQF010000004.1"/>
</dbReference>
<feature type="region of interest" description="Domain I" evidence="6">
    <location>
        <begin position="1"/>
        <end position="64"/>
    </location>
</feature>
<keyword evidence="2 6" id="KW-0227">DNA damage</keyword>
<dbReference type="Gene3D" id="1.10.8.10">
    <property type="entry name" value="DNA helicase RuvA subunit, C-terminal domain"/>
    <property type="match status" value="1"/>
</dbReference>
<dbReference type="GO" id="GO:0009379">
    <property type="term" value="C:Holliday junction helicase complex"/>
    <property type="evidence" value="ECO:0007669"/>
    <property type="project" value="InterPro"/>
</dbReference>
<dbReference type="GO" id="GO:0048476">
    <property type="term" value="C:Holliday junction resolvase complex"/>
    <property type="evidence" value="ECO:0007669"/>
    <property type="project" value="UniProtKB-UniRule"/>
</dbReference>
<dbReference type="CDD" id="cd14332">
    <property type="entry name" value="UBA_RuvA_C"/>
    <property type="match status" value="1"/>
</dbReference>
<evidence type="ECO:0000313" key="9">
    <source>
        <dbReference type="Proteomes" id="UP000297149"/>
    </source>
</evidence>
<comment type="subcellular location">
    <subcellularLocation>
        <location evidence="6">Cytoplasm</location>
    </subcellularLocation>
</comment>